<feature type="domain" description="Glycosyl transferase family 1" evidence="1">
    <location>
        <begin position="196"/>
        <end position="349"/>
    </location>
</feature>
<comment type="caution">
    <text evidence="3">The sequence shown here is derived from an EMBL/GenBank/DDBJ whole genome shotgun (WGS) entry which is preliminary data.</text>
</comment>
<evidence type="ECO:0000313" key="3">
    <source>
        <dbReference type="EMBL" id="PPK84374.1"/>
    </source>
</evidence>
<evidence type="ECO:0000259" key="1">
    <source>
        <dbReference type="Pfam" id="PF00534"/>
    </source>
</evidence>
<dbReference type="PANTHER" id="PTHR45947">
    <property type="entry name" value="SULFOQUINOVOSYL TRANSFERASE SQD2"/>
    <property type="match status" value="1"/>
</dbReference>
<name>A0A2S6I0J0_9BACT</name>
<keyword evidence="3" id="KW-0808">Transferase</keyword>
<dbReference type="EMBL" id="PTJC01000008">
    <property type="protein sequence ID" value="PPK84374.1"/>
    <property type="molecule type" value="Genomic_DNA"/>
</dbReference>
<dbReference type="Gene3D" id="3.40.50.2000">
    <property type="entry name" value="Glycogen Phosphorylase B"/>
    <property type="match status" value="2"/>
</dbReference>
<dbReference type="RefSeq" id="WP_104421698.1">
    <property type="nucleotide sequence ID" value="NZ_PTJC01000008.1"/>
</dbReference>
<keyword evidence="4" id="KW-1185">Reference proteome</keyword>
<dbReference type="AlphaFoldDB" id="A0A2S6I0J0"/>
<gene>
    <name evidence="3" type="ORF">CLV84_4144</name>
</gene>
<feature type="domain" description="Glycosyltransferase subfamily 4-like N-terminal" evidence="2">
    <location>
        <begin position="27"/>
        <end position="192"/>
    </location>
</feature>
<accession>A0A2S6I0J0</accession>
<dbReference type="SUPFAM" id="SSF53756">
    <property type="entry name" value="UDP-Glycosyltransferase/glycogen phosphorylase"/>
    <property type="match status" value="1"/>
</dbReference>
<reference evidence="3 4" key="1">
    <citation type="submission" date="2018-02" db="EMBL/GenBank/DDBJ databases">
        <title>Genomic Encyclopedia of Archaeal and Bacterial Type Strains, Phase II (KMG-II): from individual species to whole genera.</title>
        <authorList>
            <person name="Goeker M."/>
        </authorList>
    </citation>
    <scope>NUCLEOTIDE SEQUENCE [LARGE SCALE GENOMIC DNA]</scope>
    <source>
        <strain evidence="3 4">DSM 29526</strain>
    </source>
</reference>
<dbReference type="Pfam" id="PF13439">
    <property type="entry name" value="Glyco_transf_4"/>
    <property type="match status" value="1"/>
</dbReference>
<proteinExistence type="predicted"/>
<evidence type="ECO:0000313" key="4">
    <source>
        <dbReference type="Proteomes" id="UP000237662"/>
    </source>
</evidence>
<dbReference type="GO" id="GO:0016757">
    <property type="term" value="F:glycosyltransferase activity"/>
    <property type="evidence" value="ECO:0007669"/>
    <property type="project" value="InterPro"/>
</dbReference>
<dbReference type="PANTHER" id="PTHR45947:SF3">
    <property type="entry name" value="SULFOQUINOVOSYL TRANSFERASE SQD2"/>
    <property type="match status" value="1"/>
</dbReference>
<evidence type="ECO:0000259" key="2">
    <source>
        <dbReference type="Pfam" id="PF13439"/>
    </source>
</evidence>
<dbReference type="Proteomes" id="UP000237662">
    <property type="component" value="Unassembled WGS sequence"/>
</dbReference>
<sequence length="386" mass="43525">MHVLFISSWWPTVVHPTNGNFVEKHARLMGRRHTLTVMAVQDDVSLEAFELKLSIKETESYTQYIMYYGRRSGTFGFLHLLNRMRAYFVCWRKIRFSIPRLPHLIHGHILVDGGIVAAILGRRYNIPVAITEHASIWSDSDSIGQLKHRLAKWACATASIILPVTYQLGRRMQEGHDLRGRYRTISNVVDDQLFTYKEKQNRKREPLRLLHVSNFDPRFKNVAGLLSVFAKLKTQNPDLYHLTLAGDGDRSEVEAWIHHAGLLKSEVCVSGPHTESEVADLMAAADVFVLFSDQENQPVVLLEAQCCGLPCIATRVGGVERIIIEGVTGYLVDPGDEAALEATVKRIHKSFGQFDRQAISDRATALYGNKAVANQMDEVYSQIVDG</sequence>
<protein>
    <submittedName>
        <fullName evidence="3">Glycosyltransferase involved in cell wall biosynthesis</fullName>
    </submittedName>
</protein>
<dbReference type="OrthoDB" id="9811239at2"/>
<dbReference type="InterPro" id="IPR050194">
    <property type="entry name" value="Glycosyltransferase_grp1"/>
</dbReference>
<dbReference type="InterPro" id="IPR001296">
    <property type="entry name" value="Glyco_trans_1"/>
</dbReference>
<dbReference type="Pfam" id="PF00534">
    <property type="entry name" value="Glycos_transf_1"/>
    <property type="match status" value="1"/>
</dbReference>
<organism evidence="3 4">
    <name type="scientific">Neolewinella xylanilytica</name>
    <dbReference type="NCBI Taxonomy" id="1514080"/>
    <lineage>
        <taxon>Bacteria</taxon>
        <taxon>Pseudomonadati</taxon>
        <taxon>Bacteroidota</taxon>
        <taxon>Saprospiria</taxon>
        <taxon>Saprospirales</taxon>
        <taxon>Lewinellaceae</taxon>
        <taxon>Neolewinella</taxon>
    </lineage>
</organism>
<dbReference type="InterPro" id="IPR028098">
    <property type="entry name" value="Glyco_trans_4-like_N"/>
</dbReference>